<comment type="caution">
    <text evidence="2">The sequence shown here is derived from an EMBL/GenBank/DDBJ whole genome shotgun (WGS) entry which is preliminary data.</text>
</comment>
<name>A0ABR2J301_9EUKA</name>
<keyword evidence="3" id="KW-1185">Reference proteome</keyword>
<protein>
    <recommendedName>
        <fullName evidence="4">Initiator binding domain-containing protein</fullName>
    </recommendedName>
</protein>
<dbReference type="Proteomes" id="UP001470230">
    <property type="component" value="Unassembled WGS sequence"/>
</dbReference>
<accession>A0ABR2J301</accession>
<proteinExistence type="predicted"/>
<gene>
    <name evidence="2" type="ORF">M9Y10_007714</name>
</gene>
<sequence length="209" mass="24768">MKNGKTQICIHLIKNAELNRVPITEQTQKIRNKINLKIRELGSKYYQIKGILDRMNIQRDTLFLIAKELEVMYKDQKKGIHIQAQFRRMKEALHCWFCENFYQEFTEPNIPFLNNIAILQYKFQKSSILTKKKNKADDKNRTVMSPKQNKEQEESPKNLDDALINETKILNEAKINQEMDSFELANIDHTNTTCYNEDLFNPFLSICFK</sequence>
<organism evidence="2 3">
    <name type="scientific">Tritrichomonas musculus</name>
    <dbReference type="NCBI Taxonomy" id="1915356"/>
    <lineage>
        <taxon>Eukaryota</taxon>
        <taxon>Metamonada</taxon>
        <taxon>Parabasalia</taxon>
        <taxon>Tritrichomonadida</taxon>
        <taxon>Tritrichomonadidae</taxon>
        <taxon>Tritrichomonas</taxon>
    </lineage>
</organism>
<evidence type="ECO:0000313" key="2">
    <source>
        <dbReference type="EMBL" id="KAK8871965.1"/>
    </source>
</evidence>
<evidence type="ECO:0000313" key="3">
    <source>
        <dbReference type="Proteomes" id="UP001470230"/>
    </source>
</evidence>
<evidence type="ECO:0000256" key="1">
    <source>
        <dbReference type="SAM" id="MobiDB-lite"/>
    </source>
</evidence>
<dbReference type="EMBL" id="JAPFFF010000013">
    <property type="protein sequence ID" value="KAK8871965.1"/>
    <property type="molecule type" value="Genomic_DNA"/>
</dbReference>
<reference evidence="2 3" key="1">
    <citation type="submission" date="2024-04" db="EMBL/GenBank/DDBJ databases">
        <title>Tritrichomonas musculus Genome.</title>
        <authorList>
            <person name="Alves-Ferreira E."/>
            <person name="Grigg M."/>
            <person name="Lorenzi H."/>
            <person name="Galac M."/>
        </authorList>
    </citation>
    <scope>NUCLEOTIDE SEQUENCE [LARGE SCALE GENOMIC DNA]</scope>
    <source>
        <strain evidence="2 3">EAF2021</strain>
    </source>
</reference>
<evidence type="ECO:0008006" key="4">
    <source>
        <dbReference type="Google" id="ProtNLM"/>
    </source>
</evidence>
<feature type="compositionally biased region" description="Basic and acidic residues" evidence="1">
    <location>
        <begin position="148"/>
        <end position="158"/>
    </location>
</feature>
<feature type="region of interest" description="Disordered" evidence="1">
    <location>
        <begin position="134"/>
        <end position="158"/>
    </location>
</feature>